<keyword evidence="4" id="KW-1185">Reference proteome</keyword>
<accession>A0ABR4NAQ5</accession>
<evidence type="ECO:0008006" key="5">
    <source>
        <dbReference type="Google" id="ProtNLM"/>
    </source>
</evidence>
<feature type="transmembrane region" description="Helical" evidence="2">
    <location>
        <begin position="617"/>
        <end position="636"/>
    </location>
</feature>
<keyword evidence="2" id="KW-1133">Transmembrane helix</keyword>
<evidence type="ECO:0000256" key="1">
    <source>
        <dbReference type="SAM" id="MobiDB-lite"/>
    </source>
</evidence>
<feature type="transmembrane region" description="Helical" evidence="2">
    <location>
        <begin position="104"/>
        <end position="124"/>
    </location>
</feature>
<feature type="region of interest" description="Disordered" evidence="1">
    <location>
        <begin position="715"/>
        <end position="809"/>
    </location>
</feature>
<feature type="transmembrane region" description="Helical" evidence="2">
    <location>
        <begin position="28"/>
        <end position="54"/>
    </location>
</feature>
<feature type="transmembrane region" description="Helical" evidence="2">
    <location>
        <begin position="414"/>
        <end position="436"/>
    </location>
</feature>
<feature type="region of interest" description="Disordered" evidence="1">
    <location>
        <begin position="286"/>
        <end position="309"/>
    </location>
</feature>
<feature type="transmembrane region" description="Helical" evidence="2">
    <location>
        <begin position="564"/>
        <end position="580"/>
    </location>
</feature>
<feature type="compositionally biased region" description="Polar residues" evidence="1">
    <location>
        <begin position="727"/>
        <end position="745"/>
    </location>
</feature>
<feature type="transmembrane region" description="Helical" evidence="2">
    <location>
        <begin position="526"/>
        <end position="543"/>
    </location>
</feature>
<feature type="transmembrane region" description="Helical" evidence="2">
    <location>
        <begin position="656"/>
        <end position="674"/>
    </location>
</feature>
<organism evidence="3 4">
    <name type="scientific">Polyrhizophydium stewartii</name>
    <dbReference type="NCBI Taxonomy" id="2732419"/>
    <lineage>
        <taxon>Eukaryota</taxon>
        <taxon>Fungi</taxon>
        <taxon>Fungi incertae sedis</taxon>
        <taxon>Chytridiomycota</taxon>
        <taxon>Chytridiomycota incertae sedis</taxon>
        <taxon>Chytridiomycetes</taxon>
        <taxon>Rhizophydiales</taxon>
        <taxon>Rhizophydiales incertae sedis</taxon>
        <taxon>Polyrhizophydium</taxon>
    </lineage>
</organism>
<feature type="transmembrane region" description="Helical" evidence="2">
    <location>
        <begin position="144"/>
        <end position="164"/>
    </location>
</feature>
<comment type="caution">
    <text evidence="3">The sequence shown here is derived from an EMBL/GenBank/DDBJ whole genome shotgun (WGS) entry which is preliminary data.</text>
</comment>
<feature type="transmembrane region" description="Helical" evidence="2">
    <location>
        <begin position="456"/>
        <end position="481"/>
    </location>
</feature>
<sequence length="809" mass="88886">MDGNTPPIYIVYDEVVSGGDYETDRRTVVVTVSLFLVVVALYVARELLFPLLLARWTSTEQRQKELLDQKLNAERFTTNFHAILTSCVSLTFSLTEVRKRPTKIIPHLFVVLWVIAIIVINDGISSRSPDTGLPLIKSPQTQAGLILFFIAVNGFLIDRILSYYQDRTELRKKAQAAHAVQQQRASVVAATAAAGASAGTLTAPAPPELKLTAPPPNIEIVVSDAAQPAADSDEGSAAGPASPTSVSFSGVRGSSLSVDTQIELTSITGTADRGIRGPRPISTMATYGEPPTPNDTMPTSKQAHKGSLSDTSEFFDNSFRYRRRIKHISPQFKRIDFTFANTVELLVLITEFIQLCSFPLRDLLRSVTFQQSLLNPATQSSVGVVTWIRQIASTISVGLPSINTRFLTTVQFAISWWALLGGLVVAVVFTMLYHLLRIELFEKSFPPTVLRRIRQIVSGTWIMIPLPLINLFYLIILTAFVDPLGCLTDNHTPLWPARSLEEYAVTIQARERQCLPIHDGNPPLQTGYSLAGFMMGYLLLTICRTAQEPVPRDGAIQYTSRSELLFKNSAVVLLLIYVLVPSEKTTGRGIFAIFVLAAMIVYSVLIGSSYTRIVNVIRTISFMCVLWLVMVVVYYTSDAQETLLGNTGSAAFNPVLIGWAIIAVVYTAAYMLFIRQLQKDSQLPRLPPSVEDLSGYAPIPARPASRDELKFSAGTSLAPIRPPSPSPSQLESHVQTQIQAHTQPQPHEHQLAALQLSPDSSRRLSNSSVAVEPTMQRITAHPAGPRPMRSTPEMRAAAPDRSPSPMQPL</sequence>
<dbReference type="EMBL" id="JADGIZ020000016">
    <property type="protein sequence ID" value="KAL2916559.1"/>
    <property type="molecule type" value="Genomic_DNA"/>
</dbReference>
<evidence type="ECO:0000313" key="4">
    <source>
        <dbReference type="Proteomes" id="UP001527925"/>
    </source>
</evidence>
<keyword evidence="2" id="KW-0472">Membrane</keyword>
<dbReference type="Proteomes" id="UP001527925">
    <property type="component" value="Unassembled WGS sequence"/>
</dbReference>
<gene>
    <name evidence="3" type="ORF">HK105_203992</name>
</gene>
<feature type="region of interest" description="Disordered" evidence="1">
    <location>
        <begin position="225"/>
        <end position="252"/>
    </location>
</feature>
<feature type="transmembrane region" description="Helical" evidence="2">
    <location>
        <begin position="586"/>
        <end position="605"/>
    </location>
</feature>
<feature type="compositionally biased region" description="Low complexity" evidence="1">
    <location>
        <begin position="756"/>
        <end position="768"/>
    </location>
</feature>
<evidence type="ECO:0000313" key="3">
    <source>
        <dbReference type="EMBL" id="KAL2916559.1"/>
    </source>
</evidence>
<reference evidence="3 4" key="1">
    <citation type="submission" date="2023-09" db="EMBL/GenBank/DDBJ databases">
        <title>Pangenome analysis of Batrachochytrium dendrobatidis and related Chytrids.</title>
        <authorList>
            <person name="Yacoub M.N."/>
            <person name="Stajich J.E."/>
            <person name="James T.Y."/>
        </authorList>
    </citation>
    <scope>NUCLEOTIDE SEQUENCE [LARGE SCALE GENOMIC DNA]</scope>
    <source>
        <strain evidence="3 4">JEL0888</strain>
    </source>
</reference>
<evidence type="ECO:0000256" key="2">
    <source>
        <dbReference type="SAM" id="Phobius"/>
    </source>
</evidence>
<protein>
    <recommendedName>
        <fullName evidence="5">Transmembrane protein</fullName>
    </recommendedName>
</protein>
<feature type="compositionally biased region" description="Polar residues" evidence="1">
    <location>
        <begin position="242"/>
        <end position="252"/>
    </location>
</feature>
<keyword evidence="2" id="KW-0812">Transmembrane</keyword>
<proteinExistence type="predicted"/>
<name>A0ABR4NAQ5_9FUNG</name>